<dbReference type="PANTHER" id="PTHR36754">
    <property type="entry name" value="E3 UBIQUITIN-PROTEIN LIGASE TRIM37"/>
    <property type="match status" value="1"/>
</dbReference>
<dbReference type="InterPro" id="IPR000315">
    <property type="entry name" value="Znf_B-box"/>
</dbReference>
<dbReference type="Gene3D" id="3.30.160.60">
    <property type="entry name" value="Classic Zinc Finger"/>
    <property type="match status" value="1"/>
</dbReference>
<gene>
    <name evidence="12" type="primary">trim37</name>
</gene>
<dbReference type="InterPro" id="IPR037299">
    <property type="entry name" value="TRIM37_MATH"/>
</dbReference>
<evidence type="ECO:0000256" key="1">
    <source>
        <dbReference type="ARBA" id="ARBA00004496"/>
    </source>
</evidence>
<dbReference type="SMART" id="SM00502">
    <property type="entry name" value="BBC"/>
    <property type="match status" value="1"/>
</dbReference>
<dbReference type="PROSITE" id="PS50089">
    <property type="entry name" value="ZF_RING_2"/>
    <property type="match status" value="1"/>
</dbReference>
<dbReference type="Gene3D" id="3.30.40.10">
    <property type="entry name" value="Zinc/RING finger domain, C3HC4 (zinc finger)"/>
    <property type="match status" value="1"/>
</dbReference>
<feature type="region of interest" description="Disordered" evidence="8">
    <location>
        <begin position="447"/>
        <end position="548"/>
    </location>
</feature>
<feature type="compositionally biased region" description="Basic and acidic residues" evidence="8">
    <location>
        <begin position="467"/>
        <end position="478"/>
    </location>
</feature>
<dbReference type="SMART" id="SM00061">
    <property type="entry name" value="MATH"/>
    <property type="match status" value="1"/>
</dbReference>
<dbReference type="GO" id="GO:0051865">
    <property type="term" value="P:protein autoubiquitination"/>
    <property type="evidence" value="ECO:0007669"/>
    <property type="project" value="TreeGrafter"/>
</dbReference>
<evidence type="ECO:0000256" key="6">
    <source>
        <dbReference type="PROSITE-ProRule" id="PRU00024"/>
    </source>
</evidence>
<dbReference type="GO" id="GO:0061630">
    <property type="term" value="F:ubiquitin protein ligase activity"/>
    <property type="evidence" value="ECO:0007669"/>
    <property type="project" value="TreeGrafter"/>
</dbReference>
<feature type="compositionally biased region" description="Acidic residues" evidence="8">
    <location>
        <begin position="536"/>
        <end position="548"/>
    </location>
</feature>
<keyword evidence="2" id="KW-0963">Cytoplasm</keyword>
<dbReference type="GO" id="GO:0005164">
    <property type="term" value="F:tumor necrosis factor receptor binding"/>
    <property type="evidence" value="ECO:0007669"/>
    <property type="project" value="TreeGrafter"/>
</dbReference>
<dbReference type="Proteomes" id="UP000005226">
    <property type="component" value="Chromosome 15"/>
</dbReference>
<dbReference type="CDD" id="cd16619">
    <property type="entry name" value="mRING-HC-C4C4_TRIM37_C-VIII"/>
    <property type="match status" value="1"/>
</dbReference>
<evidence type="ECO:0000259" key="11">
    <source>
        <dbReference type="PROSITE" id="PS50144"/>
    </source>
</evidence>
<feature type="region of interest" description="Disordered" evidence="8">
    <location>
        <begin position="760"/>
        <end position="780"/>
    </location>
</feature>
<evidence type="ECO:0000313" key="12">
    <source>
        <dbReference type="Ensembl" id="ENSTRUP00000069581.1"/>
    </source>
</evidence>
<evidence type="ECO:0000256" key="8">
    <source>
        <dbReference type="SAM" id="MobiDB-lite"/>
    </source>
</evidence>
<dbReference type="InterPro" id="IPR002083">
    <property type="entry name" value="MATH/TRAF_dom"/>
</dbReference>
<dbReference type="AlphaFoldDB" id="A0A674N8T2"/>
<feature type="compositionally biased region" description="Acidic residues" evidence="8">
    <location>
        <begin position="500"/>
        <end position="518"/>
    </location>
</feature>
<dbReference type="SUPFAM" id="SSF57850">
    <property type="entry name" value="RING/U-box"/>
    <property type="match status" value="1"/>
</dbReference>
<dbReference type="InterPro" id="IPR008974">
    <property type="entry name" value="TRAF-like"/>
</dbReference>
<dbReference type="FunFam" id="3.30.40.10:FF:000279">
    <property type="entry name" value="E3 ubiquitin-protein ligase TRIM37 isoform X1"/>
    <property type="match status" value="1"/>
</dbReference>
<dbReference type="GO" id="GO:0035098">
    <property type="term" value="C:ESC/E(Z) complex"/>
    <property type="evidence" value="ECO:0007669"/>
    <property type="project" value="TreeGrafter"/>
</dbReference>
<keyword evidence="7" id="KW-0175">Coiled coil</keyword>
<dbReference type="SUPFAM" id="SSF57845">
    <property type="entry name" value="B-box zinc-binding domain"/>
    <property type="match status" value="1"/>
</dbReference>
<organism evidence="12 13">
    <name type="scientific">Takifugu rubripes</name>
    <name type="common">Japanese pufferfish</name>
    <name type="synonym">Fugu rubripes</name>
    <dbReference type="NCBI Taxonomy" id="31033"/>
    <lineage>
        <taxon>Eukaryota</taxon>
        <taxon>Metazoa</taxon>
        <taxon>Chordata</taxon>
        <taxon>Craniata</taxon>
        <taxon>Vertebrata</taxon>
        <taxon>Euteleostomi</taxon>
        <taxon>Actinopterygii</taxon>
        <taxon>Neopterygii</taxon>
        <taxon>Teleostei</taxon>
        <taxon>Neoteleostei</taxon>
        <taxon>Acanthomorphata</taxon>
        <taxon>Eupercaria</taxon>
        <taxon>Tetraodontiformes</taxon>
        <taxon>Tetradontoidea</taxon>
        <taxon>Tetraodontidae</taxon>
        <taxon>Takifugu</taxon>
    </lineage>
</organism>
<dbReference type="GO" id="GO:0008270">
    <property type="term" value="F:zinc ion binding"/>
    <property type="evidence" value="ECO:0007669"/>
    <property type="project" value="UniProtKB-KW"/>
</dbReference>
<keyword evidence="4 6" id="KW-0863">Zinc-finger</keyword>
<feature type="coiled-coil region" evidence="7">
    <location>
        <begin position="133"/>
        <end position="167"/>
    </location>
</feature>
<sequence length="807" mass="90790">MDEQSVESIAEVFRCFICMEKLRDARLCPHCSKLCCFSCIRRWLTEQRAQCPHCRAPLQLRELVNCRWAEEVTQQLDTLQLCSLTKHEDNDKDKCETHHEKLSVFCWTCKKCICHQCALWGGMHGGHTFKPLVEIYEQHVTKVKEEVAKLRRRLMELISLVQEVERNVEAVRGAKDERVREIRNAVEMMIARLDNQLKNKLITLMGQKTSLTQETELLESLLQEVEHQLHSCSKSELISKSPEILLMFQQVHRKPMQSFVTTPVPPDFTSELVPAYDSSTFVLVNFSTLRQRADPVYSPPLQISGLCWRLKVYPDGNGVVRGNYLSVFLELSAGLPETSKYEYRVEMVHQASSDPTKNIIREFASDFEVGECWGYNRFFRLDLLASEGYLNMQTDTLVLRYQVRSPTFFQKCRDQYWYISQLESAQSGYIQQINNLKERLAIELFRRQTSRSSSPPDLKLAAGNTSSERDPRTMKCDDDSQTTMSNTKKGEEEERTQLDDSNELSDGDLDCLTEEEVNPLDGSSTSGSSTATSNTEENDIDEETMSGENDVDFIGNLETEEGELLDDLAGATGKSRCLHYYYAGSGAAGGAIGPSNSSLLDIDPVILIQLLDLKERSSVESLWGLQPRPPVSLLHAHSHSRKERERRPQVVRRSVPDSGVLIRLKAQMAEVRSKMSTVKSQVMEVRGPDEPSFLVIIKIILKCGVLEGSSLRSPILLLTVVRFVVFVKHSCLISASAILKADSTQLQLLSLGSSSSEQASTSSQQIPVDQPSYGASGTRESIFSLAGPGYVTPRQNCSSRSLGCVSD</sequence>
<dbReference type="CDD" id="cd19779">
    <property type="entry name" value="Bbox2_TRIM37_C-VIII"/>
    <property type="match status" value="1"/>
</dbReference>
<dbReference type="GO" id="GO:0006513">
    <property type="term" value="P:protein monoubiquitination"/>
    <property type="evidence" value="ECO:0007669"/>
    <property type="project" value="TreeGrafter"/>
</dbReference>
<keyword evidence="13" id="KW-1185">Reference proteome</keyword>
<name>A0A674N8T2_TAKRU</name>
<reference evidence="12" key="2">
    <citation type="submission" date="2025-08" db="UniProtKB">
        <authorList>
            <consortium name="Ensembl"/>
        </authorList>
    </citation>
    <scope>IDENTIFICATION</scope>
</reference>
<dbReference type="Pfam" id="PF00643">
    <property type="entry name" value="zf-B_box"/>
    <property type="match status" value="1"/>
</dbReference>
<dbReference type="PANTHER" id="PTHR36754:SF2">
    <property type="entry name" value="E3 UBIQUITIN-PROTEIN LIGASE TRIM37"/>
    <property type="match status" value="1"/>
</dbReference>
<evidence type="ECO:0000256" key="5">
    <source>
        <dbReference type="ARBA" id="ARBA00022833"/>
    </source>
</evidence>
<dbReference type="InterPro" id="IPR001841">
    <property type="entry name" value="Znf_RING"/>
</dbReference>
<reference evidence="12 13" key="1">
    <citation type="journal article" date="2011" name="Genome Biol. Evol.">
        <title>Integration of the genetic map and genome assembly of fugu facilitates insights into distinct features of genome evolution in teleosts and mammals.</title>
        <authorList>
            <person name="Kai W."/>
            <person name="Kikuchi K."/>
            <person name="Tohari S."/>
            <person name="Chew A.K."/>
            <person name="Tay A."/>
            <person name="Fujiwara A."/>
            <person name="Hosoya S."/>
            <person name="Suetake H."/>
            <person name="Naruse K."/>
            <person name="Brenner S."/>
            <person name="Suzuki Y."/>
            <person name="Venkatesh B."/>
        </authorList>
    </citation>
    <scope>NUCLEOTIDE SEQUENCE [LARGE SCALE GENOMIC DNA]</scope>
</reference>
<evidence type="ECO:0000313" key="13">
    <source>
        <dbReference type="Proteomes" id="UP000005226"/>
    </source>
</evidence>
<dbReference type="GO" id="GO:0016235">
    <property type="term" value="C:aggresome"/>
    <property type="evidence" value="ECO:0007669"/>
    <property type="project" value="TreeGrafter"/>
</dbReference>
<feature type="compositionally biased region" description="Basic and acidic residues" evidence="8">
    <location>
        <begin position="488"/>
        <end position="498"/>
    </location>
</feature>
<dbReference type="PROSITE" id="PS50144">
    <property type="entry name" value="MATH"/>
    <property type="match status" value="1"/>
</dbReference>
<dbReference type="FunFam" id="3.30.160.60:FF:000332">
    <property type="entry name" value="E3 ubiquitin-protein ligase TRIM37 isoform X1"/>
    <property type="match status" value="1"/>
</dbReference>
<comment type="subcellular location">
    <subcellularLocation>
        <location evidence="1">Cytoplasm</location>
    </subcellularLocation>
</comment>
<evidence type="ECO:0000256" key="7">
    <source>
        <dbReference type="SAM" id="Coils"/>
    </source>
</evidence>
<evidence type="ECO:0000256" key="2">
    <source>
        <dbReference type="ARBA" id="ARBA00022490"/>
    </source>
</evidence>
<dbReference type="CDD" id="cd03773">
    <property type="entry name" value="MATH_TRIM37"/>
    <property type="match status" value="1"/>
</dbReference>
<dbReference type="GO" id="GO:0005778">
    <property type="term" value="C:peroxisomal membrane"/>
    <property type="evidence" value="ECO:0007669"/>
    <property type="project" value="TreeGrafter"/>
</dbReference>
<reference evidence="12" key="3">
    <citation type="submission" date="2025-09" db="UniProtKB">
        <authorList>
            <consortium name="Ensembl"/>
        </authorList>
    </citation>
    <scope>IDENTIFICATION</scope>
</reference>
<feature type="compositionally biased region" description="Low complexity" evidence="8">
    <location>
        <begin position="522"/>
        <end position="535"/>
    </location>
</feature>
<proteinExistence type="predicted"/>
<dbReference type="GeneTree" id="ENSGT00410000025800"/>
<keyword evidence="3" id="KW-0479">Metal-binding</keyword>
<evidence type="ECO:0000256" key="3">
    <source>
        <dbReference type="ARBA" id="ARBA00022723"/>
    </source>
</evidence>
<keyword evidence="5" id="KW-0862">Zinc</keyword>
<dbReference type="Pfam" id="PF22486">
    <property type="entry name" value="MATH_2"/>
    <property type="match status" value="1"/>
</dbReference>
<dbReference type="SMART" id="SM00336">
    <property type="entry name" value="BBOX"/>
    <property type="match status" value="1"/>
</dbReference>
<protein>
    <submittedName>
        <fullName evidence="12">Tripartite motif containing 37</fullName>
    </submittedName>
</protein>
<evidence type="ECO:0000256" key="4">
    <source>
        <dbReference type="ARBA" id="ARBA00022771"/>
    </source>
</evidence>
<evidence type="ECO:0000259" key="10">
    <source>
        <dbReference type="PROSITE" id="PS50119"/>
    </source>
</evidence>
<dbReference type="SUPFAM" id="SSF49599">
    <property type="entry name" value="TRAF domain-like"/>
    <property type="match status" value="1"/>
</dbReference>
<feature type="domain" description="RING-type" evidence="9">
    <location>
        <begin position="15"/>
        <end position="55"/>
    </location>
</feature>
<feature type="domain" description="MATH" evidence="11">
    <location>
        <begin position="276"/>
        <end position="403"/>
    </location>
</feature>
<dbReference type="InterPro" id="IPR003649">
    <property type="entry name" value="Bbox_C"/>
</dbReference>
<dbReference type="PROSITE" id="PS50119">
    <property type="entry name" value="ZF_BBOX"/>
    <property type="match status" value="1"/>
</dbReference>
<feature type="domain" description="B box-type" evidence="10">
    <location>
        <begin position="90"/>
        <end position="132"/>
    </location>
</feature>
<dbReference type="GO" id="GO:0070842">
    <property type="term" value="P:aggresome assembly"/>
    <property type="evidence" value="ECO:0007669"/>
    <property type="project" value="TreeGrafter"/>
</dbReference>
<dbReference type="InterPro" id="IPR013083">
    <property type="entry name" value="Znf_RING/FYVE/PHD"/>
</dbReference>
<accession>A0A674N8T2</accession>
<evidence type="ECO:0000259" key="9">
    <source>
        <dbReference type="PROSITE" id="PS50089"/>
    </source>
</evidence>
<dbReference type="Ensembl" id="ENSTRUT00000087336.1">
    <property type="protein sequence ID" value="ENSTRUP00000069581.1"/>
    <property type="gene ID" value="ENSTRUG00000008970.3"/>
</dbReference>
<dbReference type="GO" id="GO:0031625">
    <property type="term" value="F:ubiquitin protein ligase binding"/>
    <property type="evidence" value="ECO:0007669"/>
    <property type="project" value="TreeGrafter"/>
</dbReference>
<dbReference type="InterPro" id="IPR053003">
    <property type="entry name" value="TRIM_RBCC_E3_ubiq-ligases"/>
</dbReference>
<dbReference type="Gene3D" id="2.60.210.10">
    <property type="entry name" value="Apoptosis, Tumor Necrosis Factor Receptor Associated Protein 2, Chain A"/>
    <property type="match status" value="1"/>
</dbReference>